<evidence type="ECO:0000256" key="1">
    <source>
        <dbReference type="SAM" id="MobiDB-lite"/>
    </source>
</evidence>
<reference evidence="3 4" key="2">
    <citation type="submission" date="2019-04" db="EMBL/GenBank/DDBJ databases">
        <title>The genome sequence of big-headed turtle.</title>
        <authorList>
            <person name="Gong S."/>
        </authorList>
    </citation>
    <scope>NUCLEOTIDE SEQUENCE [LARGE SCALE GENOMIC DNA]</scope>
    <source>
        <strain evidence="3">DO16091913</strain>
        <tissue evidence="3">Muscle</tissue>
    </source>
</reference>
<evidence type="ECO:0000313" key="3">
    <source>
        <dbReference type="EMBL" id="TFK04486.1"/>
    </source>
</evidence>
<feature type="signal peptide" evidence="2">
    <location>
        <begin position="1"/>
        <end position="24"/>
    </location>
</feature>
<keyword evidence="2" id="KW-0732">Signal</keyword>
<evidence type="ECO:0000313" key="4">
    <source>
        <dbReference type="Proteomes" id="UP000297703"/>
    </source>
</evidence>
<accession>A0A4D9E2J7</accession>
<gene>
    <name evidence="3" type="ORF">DR999_PMT13037</name>
</gene>
<sequence length="82" mass="8731">MRPGRGWGRNWLAAAAAAAGGVRAARPAGDGEHGPAAAPADRHRPPEDEAAHGARPRLLRGLCMGQLYQHEQVYPRQRGSES</sequence>
<comment type="caution">
    <text evidence="3">The sequence shown here is derived from an EMBL/GenBank/DDBJ whole genome shotgun (WGS) entry which is preliminary data.</text>
</comment>
<reference evidence="3 4" key="1">
    <citation type="submission" date="2019-04" db="EMBL/GenBank/DDBJ databases">
        <title>Draft genome of the big-headed turtle Platysternon megacephalum.</title>
        <authorList>
            <person name="Gong S."/>
        </authorList>
    </citation>
    <scope>NUCLEOTIDE SEQUENCE [LARGE SCALE GENOMIC DNA]</scope>
    <source>
        <strain evidence="3">DO16091913</strain>
        <tissue evidence="3">Muscle</tissue>
    </source>
</reference>
<proteinExistence type="predicted"/>
<feature type="chain" id="PRO_5020023083" evidence="2">
    <location>
        <begin position="25"/>
        <end position="82"/>
    </location>
</feature>
<keyword evidence="4" id="KW-1185">Reference proteome</keyword>
<protein>
    <submittedName>
        <fullName evidence="3">Ras-related protein Rab-23</fullName>
    </submittedName>
</protein>
<name>A0A4D9E2J7_9SAUR</name>
<dbReference type="Proteomes" id="UP000297703">
    <property type="component" value="Unassembled WGS sequence"/>
</dbReference>
<dbReference type="AlphaFoldDB" id="A0A4D9E2J7"/>
<evidence type="ECO:0000256" key="2">
    <source>
        <dbReference type="SAM" id="SignalP"/>
    </source>
</evidence>
<dbReference type="EMBL" id="QXTE01000137">
    <property type="protein sequence ID" value="TFK04486.1"/>
    <property type="molecule type" value="Genomic_DNA"/>
</dbReference>
<organism evidence="3 4">
    <name type="scientific">Platysternon megacephalum</name>
    <name type="common">big-headed turtle</name>
    <dbReference type="NCBI Taxonomy" id="55544"/>
    <lineage>
        <taxon>Eukaryota</taxon>
        <taxon>Metazoa</taxon>
        <taxon>Chordata</taxon>
        <taxon>Craniata</taxon>
        <taxon>Vertebrata</taxon>
        <taxon>Euteleostomi</taxon>
        <taxon>Archelosauria</taxon>
        <taxon>Testudinata</taxon>
        <taxon>Testudines</taxon>
        <taxon>Cryptodira</taxon>
        <taxon>Durocryptodira</taxon>
        <taxon>Testudinoidea</taxon>
        <taxon>Platysternidae</taxon>
        <taxon>Platysternon</taxon>
    </lineage>
</organism>
<feature type="region of interest" description="Disordered" evidence="1">
    <location>
        <begin position="20"/>
        <end position="56"/>
    </location>
</feature>
<feature type="compositionally biased region" description="Basic and acidic residues" evidence="1">
    <location>
        <begin position="40"/>
        <end position="52"/>
    </location>
</feature>